<dbReference type="InterPro" id="IPR036388">
    <property type="entry name" value="WH-like_DNA-bd_sf"/>
</dbReference>
<keyword evidence="6" id="KW-1185">Reference proteome</keyword>
<feature type="domain" description="HTH hxlR-type" evidence="4">
    <location>
        <begin position="11"/>
        <end position="111"/>
    </location>
</feature>
<keyword evidence="2" id="KW-0238">DNA-binding</keyword>
<organism evidence="5 6">
    <name type="scientific">Streptomyces spiralis</name>
    <dbReference type="NCBI Taxonomy" id="66376"/>
    <lineage>
        <taxon>Bacteria</taxon>
        <taxon>Bacillati</taxon>
        <taxon>Actinomycetota</taxon>
        <taxon>Actinomycetes</taxon>
        <taxon>Kitasatosporales</taxon>
        <taxon>Streptomycetaceae</taxon>
        <taxon>Streptomyces</taxon>
    </lineage>
</organism>
<dbReference type="Pfam" id="PF01638">
    <property type="entry name" value="HxlR"/>
    <property type="match status" value="1"/>
</dbReference>
<gene>
    <name evidence="5" type="ORF">GCM10014715_86740</name>
</gene>
<evidence type="ECO:0000313" key="6">
    <source>
        <dbReference type="Proteomes" id="UP000641386"/>
    </source>
</evidence>
<sequence>MTKTLGKDSTCSIARSLEVLGDTWTLLIIREAVVAHSSRFQEFREALGIAPNILAKRLALLVEEGLMERRTYREPGERSRDEYVLTEAGRSLTVVMGALAAWGRRYRPRPDSTSPRFTLEDSGKAVQLAFVTEDGDRVPPGKLTARRTADARLG</sequence>
<evidence type="ECO:0000313" key="5">
    <source>
        <dbReference type="EMBL" id="GHF18438.1"/>
    </source>
</evidence>
<dbReference type="PANTHER" id="PTHR33204:SF18">
    <property type="entry name" value="TRANSCRIPTIONAL REGULATORY PROTEIN"/>
    <property type="match status" value="1"/>
</dbReference>
<evidence type="ECO:0000259" key="4">
    <source>
        <dbReference type="PROSITE" id="PS51118"/>
    </source>
</evidence>
<keyword evidence="1" id="KW-0805">Transcription regulation</keyword>
<evidence type="ECO:0000256" key="2">
    <source>
        <dbReference type="ARBA" id="ARBA00023125"/>
    </source>
</evidence>
<keyword evidence="3" id="KW-0804">Transcription</keyword>
<dbReference type="EMBL" id="BNBC01000083">
    <property type="protein sequence ID" value="GHF18438.1"/>
    <property type="molecule type" value="Genomic_DNA"/>
</dbReference>
<reference evidence="5" key="2">
    <citation type="submission" date="2020-09" db="EMBL/GenBank/DDBJ databases">
        <authorList>
            <person name="Sun Q."/>
            <person name="Ohkuma M."/>
        </authorList>
    </citation>
    <scope>NUCLEOTIDE SEQUENCE</scope>
    <source>
        <strain evidence="5">JCM 3302</strain>
    </source>
</reference>
<dbReference type="RefSeq" id="WP_189908221.1">
    <property type="nucleotide sequence ID" value="NZ_BNBC01000083.1"/>
</dbReference>
<dbReference type="GO" id="GO:0003677">
    <property type="term" value="F:DNA binding"/>
    <property type="evidence" value="ECO:0007669"/>
    <property type="project" value="UniProtKB-KW"/>
</dbReference>
<dbReference type="PANTHER" id="PTHR33204">
    <property type="entry name" value="TRANSCRIPTIONAL REGULATOR, MARR FAMILY"/>
    <property type="match status" value="1"/>
</dbReference>
<dbReference type="Proteomes" id="UP000641386">
    <property type="component" value="Unassembled WGS sequence"/>
</dbReference>
<name>A0A919APW0_9ACTN</name>
<dbReference type="Gene3D" id="1.10.10.10">
    <property type="entry name" value="Winged helix-like DNA-binding domain superfamily/Winged helix DNA-binding domain"/>
    <property type="match status" value="1"/>
</dbReference>
<dbReference type="SUPFAM" id="SSF46785">
    <property type="entry name" value="Winged helix' DNA-binding domain"/>
    <property type="match status" value="1"/>
</dbReference>
<dbReference type="InterPro" id="IPR002577">
    <property type="entry name" value="HTH_HxlR"/>
</dbReference>
<proteinExistence type="predicted"/>
<dbReference type="PROSITE" id="PS51118">
    <property type="entry name" value="HTH_HXLR"/>
    <property type="match status" value="1"/>
</dbReference>
<evidence type="ECO:0000256" key="3">
    <source>
        <dbReference type="ARBA" id="ARBA00023163"/>
    </source>
</evidence>
<comment type="caution">
    <text evidence="5">The sequence shown here is derived from an EMBL/GenBank/DDBJ whole genome shotgun (WGS) entry which is preliminary data.</text>
</comment>
<dbReference type="InterPro" id="IPR036390">
    <property type="entry name" value="WH_DNA-bd_sf"/>
</dbReference>
<accession>A0A919APW0</accession>
<evidence type="ECO:0000256" key="1">
    <source>
        <dbReference type="ARBA" id="ARBA00023015"/>
    </source>
</evidence>
<protein>
    <submittedName>
        <fullName evidence="5">HxlR family transcriptional regulator</fullName>
    </submittedName>
</protein>
<reference evidence="5" key="1">
    <citation type="journal article" date="2014" name="Int. J. Syst. Evol. Microbiol.">
        <title>Complete genome sequence of Corynebacterium casei LMG S-19264T (=DSM 44701T), isolated from a smear-ripened cheese.</title>
        <authorList>
            <consortium name="US DOE Joint Genome Institute (JGI-PGF)"/>
            <person name="Walter F."/>
            <person name="Albersmeier A."/>
            <person name="Kalinowski J."/>
            <person name="Ruckert C."/>
        </authorList>
    </citation>
    <scope>NUCLEOTIDE SEQUENCE</scope>
    <source>
        <strain evidence="5">JCM 3302</strain>
    </source>
</reference>
<dbReference type="AlphaFoldDB" id="A0A919APW0"/>